<comment type="caution">
    <text evidence="1">The sequence shown here is derived from an EMBL/GenBank/DDBJ whole genome shotgun (WGS) entry which is preliminary data.</text>
</comment>
<protein>
    <submittedName>
        <fullName evidence="1">Uncharacterized protein</fullName>
    </submittedName>
</protein>
<reference evidence="1 2" key="1">
    <citation type="submission" date="2018-04" db="EMBL/GenBank/DDBJ databases">
        <title>Genomic Encyclopedia of Archaeal and Bacterial Type Strains, Phase II (KMG-II): from individual species to whole genera.</title>
        <authorList>
            <person name="Goeker M."/>
        </authorList>
    </citation>
    <scope>NUCLEOTIDE SEQUENCE [LARGE SCALE GENOMIC DNA]</scope>
    <source>
        <strain evidence="1 2">DSM 29955</strain>
    </source>
</reference>
<dbReference type="AlphaFoldDB" id="A0A2T6KHC0"/>
<name>A0A2T6KHC0_9RHOB</name>
<evidence type="ECO:0000313" key="2">
    <source>
        <dbReference type="Proteomes" id="UP000244523"/>
    </source>
</evidence>
<dbReference type="Proteomes" id="UP000244523">
    <property type="component" value="Unassembled WGS sequence"/>
</dbReference>
<accession>A0A2T6KHC0</accession>
<organism evidence="1 2">
    <name type="scientific">Yoonia sediminilitoris</name>
    <dbReference type="NCBI Taxonomy" id="1286148"/>
    <lineage>
        <taxon>Bacteria</taxon>
        <taxon>Pseudomonadati</taxon>
        <taxon>Pseudomonadota</taxon>
        <taxon>Alphaproteobacteria</taxon>
        <taxon>Rhodobacterales</taxon>
        <taxon>Paracoccaceae</taxon>
        <taxon>Yoonia</taxon>
    </lineage>
</organism>
<evidence type="ECO:0000313" key="1">
    <source>
        <dbReference type="EMBL" id="PUB14916.1"/>
    </source>
</evidence>
<sequence>MMRNVRPDSFELRPSEIAITSNQVRFYRARDAVAAGQLADRYGASLVDLTWFAPKDEIARIDVLVADAAMTPATQGSP</sequence>
<proteinExistence type="predicted"/>
<gene>
    <name evidence="1" type="ORF">C8N45_105139</name>
</gene>
<dbReference type="EMBL" id="QBUD01000005">
    <property type="protein sequence ID" value="PUB14916.1"/>
    <property type="molecule type" value="Genomic_DNA"/>
</dbReference>
<keyword evidence="2" id="KW-1185">Reference proteome</keyword>